<proteinExistence type="predicted"/>
<dbReference type="InterPro" id="IPR052918">
    <property type="entry name" value="Motility_Chemotaxis_Reg"/>
</dbReference>
<dbReference type="InterPro" id="IPR011042">
    <property type="entry name" value="6-blade_b-propeller_TolB-like"/>
</dbReference>
<dbReference type="SUPFAM" id="SSF101898">
    <property type="entry name" value="NHL repeat"/>
    <property type="match status" value="1"/>
</dbReference>
<dbReference type="InterPro" id="IPR010620">
    <property type="entry name" value="SBBP_repeat"/>
</dbReference>
<dbReference type="Pfam" id="PF06739">
    <property type="entry name" value="SBBP"/>
    <property type="match status" value="2"/>
</dbReference>
<keyword evidence="3" id="KW-1185">Reference proteome</keyword>
<dbReference type="Proteomes" id="UP001596052">
    <property type="component" value="Unassembled WGS sequence"/>
</dbReference>
<feature type="chain" id="PRO_5045220652" evidence="1">
    <location>
        <begin position="19"/>
        <end position="448"/>
    </location>
</feature>
<evidence type="ECO:0000313" key="3">
    <source>
        <dbReference type="Proteomes" id="UP001596052"/>
    </source>
</evidence>
<keyword evidence="1" id="KW-0732">Signal</keyword>
<dbReference type="RefSeq" id="WP_377166311.1">
    <property type="nucleotide sequence ID" value="NZ_JBHSMQ010000003.1"/>
</dbReference>
<reference evidence="3" key="1">
    <citation type="journal article" date="2019" name="Int. J. Syst. Evol. Microbiol.">
        <title>The Global Catalogue of Microorganisms (GCM) 10K type strain sequencing project: providing services to taxonomists for standard genome sequencing and annotation.</title>
        <authorList>
            <consortium name="The Broad Institute Genomics Platform"/>
            <consortium name="The Broad Institute Genome Sequencing Center for Infectious Disease"/>
            <person name="Wu L."/>
            <person name="Ma J."/>
        </authorList>
    </citation>
    <scope>NUCLEOTIDE SEQUENCE [LARGE SCALE GENOMIC DNA]</scope>
    <source>
        <strain evidence="3">CGMCC 4.1469</strain>
    </source>
</reference>
<feature type="signal peptide" evidence="1">
    <location>
        <begin position="1"/>
        <end position="18"/>
    </location>
</feature>
<dbReference type="PANTHER" id="PTHR35580">
    <property type="entry name" value="CELL SURFACE GLYCOPROTEIN (S-LAYER PROTEIN)-LIKE PROTEIN"/>
    <property type="match status" value="1"/>
</dbReference>
<accession>A0ABW0KPJ1</accession>
<evidence type="ECO:0000313" key="2">
    <source>
        <dbReference type="EMBL" id="MFC5455334.1"/>
    </source>
</evidence>
<dbReference type="EMBL" id="JBHSMQ010000003">
    <property type="protein sequence ID" value="MFC5455334.1"/>
    <property type="molecule type" value="Genomic_DNA"/>
</dbReference>
<name>A0ABW0KPJ1_9BACT</name>
<organism evidence="2 3">
    <name type="scientific">Prosthecobacter fluviatilis</name>
    <dbReference type="NCBI Taxonomy" id="445931"/>
    <lineage>
        <taxon>Bacteria</taxon>
        <taxon>Pseudomonadati</taxon>
        <taxon>Verrucomicrobiota</taxon>
        <taxon>Verrucomicrobiia</taxon>
        <taxon>Verrucomicrobiales</taxon>
        <taxon>Verrucomicrobiaceae</taxon>
        <taxon>Prosthecobacter</taxon>
    </lineage>
</organism>
<protein>
    <submittedName>
        <fullName evidence="2">SBBP repeat-containing protein</fullName>
    </submittedName>
</protein>
<dbReference type="PANTHER" id="PTHR35580:SF1">
    <property type="entry name" value="PHYTASE-LIKE DOMAIN-CONTAINING PROTEIN"/>
    <property type="match status" value="1"/>
</dbReference>
<gene>
    <name evidence="2" type="ORF">ACFQDI_10740</name>
</gene>
<dbReference type="Gene3D" id="2.120.10.30">
    <property type="entry name" value="TolB, C-terminal domain"/>
    <property type="match status" value="1"/>
</dbReference>
<evidence type="ECO:0000256" key="1">
    <source>
        <dbReference type="SAM" id="SignalP"/>
    </source>
</evidence>
<comment type="caution">
    <text evidence="2">The sequence shown here is derived from an EMBL/GenBank/DDBJ whole genome shotgun (WGS) entry which is preliminary data.</text>
</comment>
<sequence>MISLRTLCLALFATSLHAATPTFEWVAGGGGAKSDKTRAVTFDREGNVFMAGETTDDGTFGDQKRTGLGSTDFFLTKLSKDGKFLWVRSLGGSLVDRGYGVATDAAGNAYVTGHYQSTDAQANGQTLPNAGDYDIFIAKYDTKGALIWIKTAGGKGYDYGHGIVVDSKGDIVVTGAVAGEAKFGDVTVNAGSTTRPIFCAKYDAAGNLKWVKTTGGKFSGSGHGLGVDGTDSIYIGGSGGGTGTMDGVALDSKAQAGVVLKLTPAGEAVWAAFLPGVPSAGFHEIAVDTAGRTWCAGMFKGVLNGGPAHSTGDKDNDGVLAHFSPEGKLVWSHVLQGPATDYCLGVATDNTGRCFVTGEFSETATFAGQTLKTQGATDIFTAAFDEKGGLEWLLPTGGAKGDNAYCMAWHPSGRLIFSGACVAPATFGGQTMTSPGGAEAYGAVLLPK</sequence>